<dbReference type="RefSeq" id="WP_378280778.1">
    <property type="nucleotide sequence ID" value="NZ_JBHSON010000006.1"/>
</dbReference>
<sequence length="144" mass="15773">MDWDEFARGLAEEFAVLPAGALLVLSEPGESGRYAQFAQGPDELVAYVVADSFLSERARATPEGARAIARAGWREPDPSAGHENWWQVLPWPASSRQYRALAESVAAALRDGYGISTPGGWSYQAWNETTGEDLELRHLRLSPA</sequence>
<dbReference type="InterPro" id="IPR054344">
    <property type="entry name" value="TY-Chap_N"/>
</dbReference>
<accession>A0ABW0ZRX2</accession>
<feature type="domain" description="TY-Chap N-terminal" evidence="1">
    <location>
        <begin position="1"/>
        <end position="119"/>
    </location>
</feature>
<evidence type="ECO:0000313" key="2">
    <source>
        <dbReference type="EMBL" id="MFC5745153.1"/>
    </source>
</evidence>
<reference evidence="3" key="1">
    <citation type="journal article" date="2019" name="Int. J. Syst. Evol. Microbiol.">
        <title>The Global Catalogue of Microorganisms (GCM) 10K type strain sequencing project: providing services to taxonomists for standard genome sequencing and annotation.</title>
        <authorList>
            <consortium name="The Broad Institute Genomics Platform"/>
            <consortium name="The Broad Institute Genome Sequencing Center for Infectious Disease"/>
            <person name="Wu L."/>
            <person name="Ma J."/>
        </authorList>
    </citation>
    <scope>NUCLEOTIDE SEQUENCE [LARGE SCALE GENOMIC DNA]</scope>
    <source>
        <strain evidence="3">KCTC 42087</strain>
    </source>
</reference>
<evidence type="ECO:0000313" key="3">
    <source>
        <dbReference type="Proteomes" id="UP001596074"/>
    </source>
</evidence>
<organism evidence="2 3">
    <name type="scientific">Actinomadura rugatobispora</name>
    <dbReference type="NCBI Taxonomy" id="1994"/>
    <lineage>
        <taxon>Bacteria</taxon>
        <taxon>Bacillati</taxon>
        <taxon>Actinomycetota</taxon>
        <taxon>Actinomycetes</taxon>
        <taxon>Streptosporangiales</taxon>
        <taxon>Thermomonosporaceae</taxon>
        <taxon>Actinomadura</taxon>
    </lineage>
</organism>
<comment type="caution">
    <text evidence="2">The sequence shown here is derived from an EMBL/GenBank/DDBJ whole genome shotgun (WGS) entry which is preliminary data.</text>
</comment>
<keyword evidence="3" id="KW-1185">Reference proteome</keyword>
<dbReference type="Proteomes" id="UP001596074">
    <property type="component" value="Unassembled WGS sequence"/>
</dbReference>
<dbReference type="EMBL" id="JBHSON010000006">
    <property type="protein sequence ID" value="MFC5745153.1"/>
    <property type="molecule type" value="Genomic_DNA"/>
</dbReference>
<name>A0ABW0ZRX2_9ACTN</name>
<proteinExistence type="predicted"/>
<evidence type="ECO:0000259" key="1">
    <source>
        <dbReference type="Pfam" id="PF22552"/>
    </source>
</evidence>
<dbReference type="Pfam" id="PF22552">
    <property type="entry name" value="TY-Chap3"/>
    <property type="match status" value="1"/>
</dbReference>
<protein>
    <recommendedName>
        <fullName evidence="1">TY-Chap N-terminal domain-containing protein</fullName>
    </recommendedName>
</protein>
<gene>
    <name evidence="2" type="ORF">ACFPZN_05965</name>
</gene>